<evidence type="ECO:0000256" key="4">
    <source>
        <dbReference type="ARBA" id="ARBA00023014"/>
    </source>
</evidence>
<dbReference type="OrthoDB" id="9804603at2"/>
<sequence length="71" mass="8180">MANQKNNKELKIVKAWCKGCGICVEFCPVKILGLIDEKIHINDIDKCIKCGFCELRCPDYAIYLEEDKNEK</sequence>
<feature type="domain" description="4Fe-4S ferredoxin-type" evidence="5">
    <location>
        <begin position="37"/>
        <end position="67"/>
    </location>
</feature>
<dbReference type="PANTHER" id="PTHR43687:SF4">
    <property type="entry name" value="BLR5484 PROTEIN"/>
    <property type="match status" value="1"/>
</dbReference>
<evidence type="ECO:0000313" key="6">
    <source>
        <dbReference type="EMBL" id="SDK48281.1"/>
    </source>
</evidence>
<dbReference type="InterPro" id="IPR017896">
    <property type="entry name" value="4Fe4S_Fe-S-bd"/>
</dbReference>
<keyword evidence="1" id="KW-0004">4Fe-4S</keyword>
<feature type="domain" description="4Fe-4S ferredoxin-type" evidence="5">
    <location>
        <begin position="8"/>
        <end position="36"/>
    </location>
</feature>
<evidence type="ECO:0000256" key="1">
    <source>
        <dbReference type="ARBA" id="ARBA00022485"/>
    </source>
</evidence>
<dbReference type="GO" id="GO:0051539">
    <property type="term" value="F:4 iron, 4 sulfur cluster binding"/>
    <property type="evidence" value="ECO:0007669"/>
    <property type="project" value="UniProtKB-KW"/>
</dbReference>
<dbReference type="InterPro" id="IPR017900">
    <property type="entry name" value="4Fe4S_Fe_S_CS"/>
</dbReference>
<dbReference type="SUPFAM" id="SSF54862">
    <property type="entry name" value="4Fe-4S ferredoxins"/>
    <property type="match status" value="1"/>
</dbReference>
<reference evidence="6 7" key="1">
    <citation type="submission" date="2016-10" db="EMBL/GenBank/DDBJ databases">
        <authorList>
            <person name="de Groot N.N."/>
        </authorList>
    </citation>
    <scope>NUCLEOTIDE SEQUENCE [LARGE SCALE GENOMIC DNA]</scope>
    <source>
        <strain evidence="6 7">DSM 18346</strain>
    </source>
</reference>
<dbReference type="Proteomes" id="UP000198718">
    <property type="component" value="Unassembled WGS sequence"/>
</dbReference>
<dbReference type="GO" id="GO:0046872">
    <property type="term" value="F:metal ion binding"/>
    <property type="evidence" value="ECO:0007669"/>
    <property type="project" value="UniProtKB-KW"/>
</dbReference>
<keyword evidence="3" id="KW-0408">Iron</keyword>
<dbReference type="PROSITE" id="PS00198">
    <property type="entry name" value="4FE4S_FER_1"/>
    <property type="match status" value="1"/>
</dbReference>
<evidence type="ECO:0000259" key="5">
    <source>
        <dbReference type="PROSITE" id="PS51379"/>
    </source>
</evidence>
<dbReference type="PANTHER" id="PTHR43687">
    <property type="entry name" value="ADENYLYLSULFATE REDUCTASE, BETA SUBUNIT"/>
    <property type="match status" value="1"/>
</dbReference>
<organism evidence="6 7">
    <name type="scientific">Natronincola ferrireducens</name>
    <dbReference type="NCBI Taxonomy" id="393762"/>
    <lineage>
        <taxon>Bacteria</taxon>
        <taxon>Bacillati</taxon>
        <taxon>Bacillota</taxon>
        <taxon>Clostridia</taxon>
        <taxon>Peptostreptococcales</taxon>
        <taxon>Natronincolaceae</taxon>
        <taxon>Natronincola</taxon>
    </lineage>
</organism>
<dbReference type="EMBL" id="FNFP01000002">
    <property type="protein sequence ID" value="SDK48281.1"/>
    <property type="molecule type" value="Genomic_DNA"/>
</dbReference>
<dbReference type="InterPro" id="IPR050572">
    <property type="entry name" value="Fe-S_Ferredoxin"/>
</dbReference>
<dbReference type="RefSeq" id="WP_090552612.1">
    <property type="nucleotide sequence ID" value="NZ_FNFP01000002.1"/>
</dbReference>
<dbReference type="Pfam" id="PF13237">
    <property type="entry name" value="Fer4_10"/>
    <property type="match status" value="1"/>
</dbReference>
<protein>
    <submittedName>
        <fullName evidence="6">2-oxoglutarate ferredoxin oxidoreductase subunit delta</fullName>
    </submittedName>
</protein>
<evidence type="ECO:0000313" key="7">
    <source>
        <dbReference type="Proteomes" id="UP000198718"/>
    </source>
</evidence>
<evidence type="ECO:0000256" key="2">
    <source>
        <dbReference type="ARBA" id="ARBA00022723"/>
    </source>
</evidence>
<keyword evidence="4" id="KW-0411">Iron-sulfur</keyword>
<keyword evidence="7" id="KW-1185">Reference proteome</keyword>
<dbReference type="PROSITE" id="PS51379">
    <property type="entry name" value="4FE4S_FER_2"/>
    <property type="match status" value="2"/>
</dbReference>
<accession>A0A1G9C9F1</accession>
<keyword evidence="2" id="KW-0479">Metal-binding</keyword>
<name>A0A1G9C9F1_9FIRM</name>
<evidence type="ECO:0000256" key="3">
    <source>
        <dbReference type="ARBA" id="ARBA00023004"/>
    </source>
</evidence>
<dbReference type="AlphaFoldDB" id="A0A1G9C9F1"/>
<dbReference type="Gene3D" id="3.30.70.3270">
    <property type="match status" value="1"/>
</dbReference>
<dbReference type="STRING" id="393762.SAMN05660472_01402"/>
<dbReference type="Gene3D" id="3.30.70.20">
    <property type="match status" value="1"/>
</dbReference>
<proteinExistence type="predicted"/>
<gene>
    <name evidence="6" type="ORF">SAMN05660472_01402</name>
</gene>